<keyword evidence="1" id="KW-0812">Transmembrane</keyword>
<reference evidence="3 7" key="2">
    <citation type="submission" date="2015-02" db="EMBL/GenBank/DDBJ databases">
        <title>Physiological reanalysis, assessment of diazotrophy, and genome sequences of multiple isolates of Streptomyces thermoautotrophicus.</title>
        <authorList>
            <person name="MacKellar D.C."/>
            <person name="Lieber L."/>
            <person name="Norman J."/>
            <person name="Bolger A."/>
            <person name="Tobin C."/>
            <person name="Murray J.W."/>
            <person name="Prell J."/>
        </authorList>
    </citation>
    <scope>NUCLEOTIDE SEQUENCE [LARGE SCALE GENOMIC DNA]</scope>
    <source>
        <strain evidence="3 7">UBT1</strain>
    </source>
</reference>
<keyword evidence="1" id="KW-1133">Transmembrane helix</keyword>
<dbReference type="RefSeq" id="WP_066885258.1">
    <property type="nucleotide sequence ID" value="NZ_CP171739.1"/>
</dbReference>
<gene>
    <name evidence="2" type="ORF">LI90_1237</name>
    <name evidence="3" type="ORF">TH66_08675</name>
    <name evidence="4" type="ORF">TR74_16730</name>
</gene>
<feature type="transmembrane region" description="Helical" evidence="1">
    <location>
        <begin position="46"/>
        <end position="63"/>
    </location>
</feature>
<evidence type="ECO:0000256" key="1">
    <source>
        <dbReference type="SAM" id="Phobius"/>
    </source>
</evidence>
<evidence type="ECO:0000313" key="6">
    <source>
        <dbReference type="Proteomes" id="UP000070598"/>
    </source>
</evidence>
<comment type="caution">
    <text evidence="2">The sequence shown here is derived from an EMBL/GenBank/DDBJ whole genome shotgun (WGS) entry which is preliminary data.</text>
</comment>
<protein>
    <submittedName>
        <fullName evidence="2">Uncharacterized protein</fullName>
    </submittedName>
</protein>
<dbReference type="PATRIC" id="fig|1469144.10.peg.1369"/>
<dbReference type="EMBL" id="JYIJ01000016">
    <property type="protein sequence ID" value="KWX04017.1"/>
    <property type="molecule type" value="Genomic_DNA"/>
</dbReference>
<evidence type="ECO:0000313" key="5">
    <source>
        <dbReference type="Proteomes" id="UP000070188"/>
    </source>
</evidence>
<dbReference type="EMBL" id="LAXD01000001">
    <property type="protein sequence ID" value="KWW99601.1"/>
    <property type="molecule type" value="Genomic_DNA"/>
</dbReference>
<accession>A0A132MQA3</accession>
<dbReference type="Proteomes" id="UP000070659">
    <property type="component" value="Unassembled WGS sequence"/>
</dbReference>
<evidence type="ECO:0000313" key="7">
    <source>
        <dbReference type="Proteomes" id="UP000070659"/>
    </source>
</evidence>
<name>A0A132MQA3_9ACTN</name>
<reference evidence="5" key="4">
    <citation type="submission" date="2015-04" db="EMBL/GenBank/DDBJ databases">
        <title>Physiological reanalysis, assessment of diazotrophy, and genome sequences of multiple isolates of Streptomyces thermoautotrophicus.</title>
        <authorList>
            <person name="MacKellar D.C."/>
            <person name="Lieber L."/>
            <person name="Norman J."/>
            <person name="Bolger A."/>
            <person name="Tobin C."/>
            <person name="Murray J.W."/>
            <person name="Chang R."/>
            <person name="Ford T."/>
            <person name="Nguyen P.Q."/>
            <person name="Woodward J."/>
            <person name="Permingeat H."/>
            <person name="Joshi N.S."/>
            <person name="Silver P.A."/>
            <person name="Usadel B."/>
            <person name="Rutherford A.W."/>
            <person name="Friesen M."/>
            <person name="Prell J."/>
        </authorList>
    </citation>
    <scope>NUCLEOTIDE SEQUENCE [LARGE SCALE GENOMIC DNA]</scope>
    <source>
        <strain evidence="5">H1</strain>
    </source>
</reference>
<proteinExistence type="predicted"/>
<evidence type="ECO:0000313" key="4">
    <source>
        <dbReference type="EMBL" id="KWX08030.1"/>
    </source>
</evidence>
<reference evidence="6" key="1">
    <citation type="submission" date="2015-02" db="EMBL/GenBank/DDBJ databases">
        <title>Physiological reanalysis, assessment of diazotrophy, and genome sequences of multiple isolates of Streptomyces thermoautotrophicus.</title>
        <authorList>
            <person name="MacKellar D.C."/>
            <person name="Lieber L."/>
            <person name="Norman J."/>
            <person name="Bolger A."/>
            <person name="Tobin C."/>
            <person name="Murray J.W."/>
            <person name="Friesen M."/>
            <person name="Prell J."/>
        </authorList>
    </citation>
    <scope>NUCLEOTIDE SEQUENCE [LARGE SCALE GENOMIC DNA]</scope>
    <source>
        <strain evidence="6">UBT1</strain>
    </source>
</reference>
<dbReference type="Proteomes" id="UP000070598">
    <property type="component" value="Unassembled WGS sequence"/>
</dbReference>
<dbReference type="AlphaFoldDB" id="A0A132MQA3"/>
<evidence type="ECO:0000313" key="3">
    <source>
        <dbReference type="EMBL" id="KWX04017.1"/>
    </source>
</evidence>
<dbReference type="STRING" id="1469144.LI90_1237"/>
<reference evidence="2" key="3">
    <citation type="submission" date="2015-04" db="EMBL/GenBank/DDBJ databases">
        <title>Physiological reanalysis, assessment of diazotrophy, and genome sequences of multiple isolates of Streptomyces thermoautotrophicus.</title>
        <authorList>
            <person name="MacKellar D.C."/>
            <person name="Lieber L."/>
            <person name="Norman J."/>
            <person name="Bolger A."/>
            <person name="Tobin C."/>
            <person name="Murray J.W."/>
            <person name="Woodward J."/>
            <person name="Friesen M."/>
            <person name="Prell J."/>
        </authorList>
    </citation>
    <scope>NUCLEOTIDE SEQUENCE [LARGE SCALE GENOMIC DNA]</scope>
    <source>
        <strain evidence="2">H1</strain>
    </source>
</reference>
<dbReference type="Proteomes" id="UP000070188">
    <property type="component" value="Unassembled WGS sequence"/>
</dbReference>
<sequence>MKLPGNIARKSRLATYATIGGEVFGGVAAVRALWQARQDGDRLRKINAILGLAAALTTVALVIRELRKGEEE</sequence>
<keyword evidence="1" id="KW-0472">Membrane</keyword>
<dbReference type="OrthoDB" id="4284397at2"/>
<organism evidence="2 5">
    <name type="scientific">Carbonactinospora thermoautotrophica</name>
    <dbReference type="NCBI Taxonomy" id="1469144"/>
    <lineage>
        <taxon>Bacteria</taxon>
        <taxon>Bacillati</taxon>
        <taxon>Actinomycetota</taxon>
        <taxon>Actinomycetes</taxon>
        <taxon>Kitasatosporales</taxon>
        <taxon>Carbonactinosporaceae</taxon>
        <taxon>Carbonactinospora</taxon>
    </lineage>
</organism>
<evidence type="ECO:0000313" key="2">
    <source>
        <dbReference type="EMBL" id="KWW99601.1"/>
    </source>
</evidence>
<feature type="transmembrane region" description="Helical" evidence="1">
    <location>
        <begin position="13"/>
        <end position="34"/>
    </location>
</feature>
<dbReference type="EMBL" id="JYIK01001017">
    <property type="protein sequence ID" value="KWX08030.1"/>
    <property type="molecule type" value="Genomic_DNA"/>
</dbReference>
<keyword evidence="5" id="KW-1185">Reference proteome</keyword>